<dbReference type="PROSITE" id="PS50106">
    <property type="entry name" value="PDZ"/>
    <property type="match status" value="1"/>
</dbReference>
<evidence type="ECO:0000259" key="1">
    <source>
        <dbReference type="PROSITE" id="PS50106"/>
    </source>
</evidence>
<accession>A0A9P0H055</accession>
<proteinExistence type="predicted"/>
<dbReference type="AlphaFoldDB" id="A0A9P0H055"/>
<gene>
    <name evidence="2" type="ORF">NEZAVI_LOCUS3351</name>
</gene>
<dbReference type="InterPro" id="IPR001478">
    <property type="entry name" value="PDZ"/>
</dbReference>
<reference evidence="2" key="1">
    <citation type="submission" date="2022-01" db="EMBL/GenBank/DDBJ databases">
        <authorList>
            <person name="King R."/>
        </authorList>
    </citation>
    <scope>NUCLEOTIDE SEQUENCE</scope>
</reference>
<sequence length="95" mass="10694">MAIVAELERGPQGLGISLAGHKDRTKMAVLICGLNPSTVVYRSTQGTLQVGDEIVEASGFRRILEQKASCIKWQSPLEERNGLRQRWRRYRLSLV</sequence>
<keyword evidence="3" id="KW-1185">Reference proteome</keyword>
<dbReference type="OrthoDB" id="438726at2759"/>
<dbReference type="EMBL" id="OV725078">
    <property type="protein sequence ID" value="CAH1392548.1"/>
    <property type="molecule type" value="Genomic_DNA"/>
</dbReference>
<organism evidence="2 3">
    <name type="scientific">Nezara viridula</name>
    <name type="common">Southern green stink bug</name>
    <name type="synonym">Cimex viridulus</name>
    <dbReference type="NCBI Taxonomy" id="85310"/>
    <lineage>
        <taxon>Eukaryota</taxon>
        <taxon>Metazoa</taxon>
        <taxon>Ecdysozoa</taxon>
        <taxon>Arthropoda</taxon>
        <taxon>Hexapoda</taxon>
        <taxon>Insecta</taxon>
        <taxon>Pterygota</taxon>
        <taxon>Neoptera</taxon>
        <taxon>Paraneoptera</taxon>
        <taxon>Hemiptera</taxon>
        <taxon>Heteroptera</taxon>
        <taxon>Panheteroptera</taxon>
        <taxon>Pentatomomorpha</taxon>
        <taxon>Pentatomoidea</taxon>
        <taxon>Pentatomidae</taxon>
        <taxon>Pentatominae</taxon>
        <taxon>Nezara</taxon>
    </lineage>
</organism>
<evidence type="ECO:0000313" key="2">
    <source>
        <dbReference type="EMBL" id="CAH1392548.1"/>
    </source>
</evidence>
<dbReference type="SUPFAM" id="SSF50156">
    <property type="entry name" value="PDZ domain-like"/>
    <property type="match status" value="1"/>
</dbReference>
<feature type="domain" description="PDZ" evidence="1">
    <location>
        <begin position="4"/>
        <end position="59"/>
    </location>
</feature>
<protein>
    <recommendedName>
        <fullName evidence="1">PDZ domain-containing protein</fullName>
    </recommendedName>
</protein>
<dbReference type="Gene3D" id="2.30.42.10">
    <property type="match status" value="1"/>
</dbReference>
<dbReference type="Proteomes" id="UP001152798">
    <property type="component" value="Chromosome 2"/>
</dbReference>
<name>A0A9P0H055_NEZVI</name>
<dbReference type="InterPro" id="IPR036034">
    <property type="entry name" value="PDZ_sf"/>
</dbReference>
<evidence type="ECO:0000313" key="3">
    <source>
        <dbReference type="Proteomes" id="UP001152798"/>
    </source>
</evidence>